<name>A0ABR5SDL9_9BACT</name>
<proteinExistence type="inferred from homology"/>
<dbReference type="PANTHER" id="PTHR30576">
    <property type="entry name" value="COLANIC BIOSYNTHESIS UDP-GLUCOSE LIPID CARRIER TRANSFERASE"/>
    <property type="match status" value="1"/>
</dbReference>
<keyword evidence="2" id="KW-0812">Transmembrane</keyword>
<dbReference type="GO" id="GO:0016740">
    <property type="term" value="F:transferase activity"/>
    <property type="evidence" value="ECO:0007669"/>
    <property type="project" value="UniProtKB-KW"/>
</dbReference>
<keyword evidence="5" id="KW-1185">Reference proteome</keyword>
<dbReference type="Pfam" id="PF02397">
    <property type="entry name" value="Bac_transf"/>
    <property type="match status" value="1"/>
</dbReference>
<sequence length="194" mass="22293">MIKRLIDIAGSLLLLMIFSPYMLIVAAMIVIDSEGGVFFSHRRCGRYGVEFTMYKFRTMVKNADSIKEELVNEVDGPVFKVKNDPRITRVGKFLRKWSIDEFPQLINVLKGDMSLVGPRPLENKEMVGDENWKTVRLSIKPGLTGLWQVMGRDTCKFTDWVNYDIEYVKHQSLFLDIKILLLTIGAVLRRKGSC</sequence>
<keyword evidence="2" id="KW-1133">Transmembrane helix</keyword>
<dbReference type="EMBL" id="LNQR01000119">
    <property type="protein sequence ID" value="KWT78181.1"/>
    <property type="molecule type" value="Genomic_DNA"/>
</dbReference>
<comment type="caution">
    <text evidence="4">The sequence shown here is derived from an EMBL/GenBank/DDBJ whole genome shotgun (WGS) entry which is preliminary data.</text>
</comment>
<accession>A0ABR5SDL9</accession>
<feature type="domain" description="Bacterial sugar transferase" evidence="3">
    <location>
        <begin position="3"/>
        <end position="188"/>
    </location>
</feature>
<evidence type="ECO:0000313" key="4">
    <source>
        <dbReference type="EMBL" id="KWT78181.1"/>
    </source>
</evidence>
<evidence type="ECO:0000259" key="3">
    <source>
        <dbReference type="Pfam" id="PF02397"/>
    </source>
</evidence>
<evidence type="ECO:0000256" key="2">
    <source>
        <dbReference type="SAM" id="Phobius"/>
    </source>
</evidence>
<comment type="similarity">
    <text evidence="1">Belongs to the bacterial sugar transferase family.</text>
</comment>
<keyword evidence="4" id="KW-0808">Transferase</keyword>
<gene>
    <name evidence="4" type="ORF">ASN18_2997</name>
</gene>
<reference evidence="4 5" key="1">
    <citation type="submission" date="2015-11" db="EMBL/GenBank/DDBJ databases">
        <authorList>
            <person name="Lin W."/>
        </authorList>
    </citation>
    <scope>NUCLEOTIDE SEQUENCE [LARGE SCALE GENOMIC DNA]</scope>
    <source>
        <strain evidence="4 5">HCH-1</strain>
    </source>
</reference>
<protein>
    <submittedName>
        <fullName evidence="4">Multidrug MFS transporter</fullName>
        <ecNumber evidence="4">2.-.-.-</ecNumber>
    </submittedName>
</protein>
<dbReference type="EC" id="2.-.-.-" evidence="4"/>
<dbReference type="Proteomes" id="UP000060487">
    <property type="component" value="Unassembled WGS sequence"/>
</dbReference>
<feature type="transmembrane region" description="Helical" evidence="2">
    <location>
        <begin position="12"/>
        <end position="31"/>
    </location>
</feature>
<evidence type="ECO:0000313" key="5">
    <source>
        <dbReference type="Proteomes" id="UP000060487"/>
    </source>
</evidence>
<dbReference type="PANTHER" id="PTHR30576:SF0">
    <property type="entry name" value="UNDECAPRENYL-PHOSPHATE N-ACETYLGALACTOSAMINYL 1-PHOSPHATE TRANSFERASE-RELATED"/>
    <property type="match status" value="1"/>
</dbReference>
<dbReference type="InterPro" id="IPR003362">
    <property type="entry name" value="Bact_transf"/>
</dbReference>
<evidence type="ECO:0000256" key="1">
    <source>
        <dbReference type="ARBA" id="ARBA00006464"/>
    </source>
</evidence>
<keyword evidence="2" id="KW-0472">Membrane</keyword>
<organism evidence="4 5">
    <name type="scientific">Candidatus Magnetominusculus xianensis</name>
    <dbReference type="NCBI Taxonomy" id="1748249"/>
    <lineage>
        <taxon>Bacteria</taxon>
        <taxon>Pseudomonadati</taxon>
        <taxon>Nitrospirota</taxon>
        <taxon>Nitrospiria</taxon>
        <taxon>Nitrospirales</taxon>
        <taxon>Nitrospiraceae</taxon>
        <taxon>Candidatus Magnetominusculus</taxon>
    </lineage>
</organism>
<dbReference type="RefSeq" id="WP_085053607.1">
    <property type="nucleotide sequence ID" value="NZ_LNQR01000119.1"/>
</dbReference>